<name>Q2QSZ8_ORYSJ</name>
<reference evidence="1" key="3">
    <citation type="submission" date="2006-01" db="EMBL/GenBank/DDBJ databases">
        <authorList>
            <person name="Buell R."/>
        </authorList>
    </citation>
    <scope>NUCLEOTIDE SEQUENCE</scope>
</reference>
<sequence length="315" mass="35750">MADNRRRRGAAIAGLNTVFVQKPDRVVSRLRPNLLFTILIGRSGPNILISCTIAFLSYYILCLLSSTYILLVSTTLILAIATSRPLRCHKPATGYSILSIAGMGGAQNERYQQGNTNRVPDDLYAKFMFKIPSFLGYYDAEKYLDWEMTIEQKFSAHLVPEHHRVQRATSEFKDFAIIWWTGLAAEGVLPTTWEEIKKVCPSQRACVATEDGYISISNIEDDEEEEKKDEEKKDLSIAPCMLEECSIDQAPIIYEDENKGMHIYDVPTMSTTYATLEQPIVETIVENLCHNTICLMFLVIKKSCAMLHLYQCHNK</sequence>
<protein>
    <submittedName>
        <fullName evidence="1">Retrotransposon protein, putative, Ty3-gypsy subclass</fullName>
    </submittedName>
</protein>
<accession>Q2QSZ8</accession>
<evidence type="ECO:0000313" key="1">
    <source>
        <dbReference type="EMBL" id="ABA97871.1"/>
    </source>
</evidence>
<dbReference type="AlphaFoldDB" id="Q2QSZ8"/>
<organism evidence="1">
    <name type="scientific">Oryza sativa subsp. japonica</name>
    <name type="common">Rice</name>
    <dbReference type="NCBI Taxonomy" id="39947"/>
    <lineage>
        <taxon>Eukaryota</taxon>
        <taxon>Viridiplantae</taxon>
        <taxon>Streptophyta</taxon>
        <taxon>Embryophyta</taxon>
        <taxon>Tracheophyta</taxon>
        <taxon>Spermatophyta</taxon>
        <taxon>Magnoliopsida</taxon>
        <taxon>Liliopsida</taxon>
        <taxon>Poales</taxon>
        <taxon>Poaceae</taxon>
        <taxon>BOP clade</taxon>
        <taxon>Oryzoideae</taxon>
        <taxon>Oryzeae</taxon>
        <taxon>Oryzinae</taxon>
        <taxon>Oryza</taxon>
        <taxon>Oryza sativa</taxon>
    </lineage>
</organism>
<gene>
    <name evidence="1" type="ordered locus">LOC_Os12g22370</name>
</gene>
<reference evidence="1" key="1">
    <citation type="journal article" date="2005" name="BMC Biol.">
        <title>The sequence of rice chromosomes 11 and 12, rich in disease resistance genes and recent gene duplications.</title>
        <authorList>
            <consortium name="The rice chromosomes 11 and 12 sequencing consortia"/>
        </authorList>
    </citation>
    <scope>NUCLEOTIDE SEQUENCE [LARGE SCALE GENOMIC DNA]</scope>
</reference>
<dbReference type="EMBL" id="DP000011">
    <property type="protein sequence ID" value="ABA97871.1"/>
    <property type="molecule type" value="Genomic_DNA"/>
</dbReference>
<proteinExistence type="predicted"/>
<reference evidence="1" key="2">
    <citation type="submission" date="2005-04" db="EMBL/GenBank/DDBJ databases">
        <authorList>
            <person name="Buell C.R."/>
            <person name="Wing R.A."/>
            <person name="McCombie W.A."/>
            <person name="Ouyang S."/>
        </authorList>
    </citation>
    <scope>NUCLEOTIDE SEQUENCE</scope>
</reference>